<dbReference type="Pfam" id="PF00903">
    <property type="entry name" value="Glyoxalase"/>
    <property type="match status" value="2"/>
</dbReference>
<protein>
    <submittedName>
        <fullName evidence="2">27 kDa antigen Cfp30B</fullName>
    </submittedName>
</protein>
<dbReference type="SUPFAM" id="SSF54593">
    <property type="entry name" value="Glyoxalase/Bleomycin resistance protein/Dihydroxybiphenyl dioxygenase"/>
    <property type="match status" value="2"/>
</dbReference>
<dbReference type="RefSeq" id="WP_067677888.1">
    <property type="nucleotide sequence ID" value="NZ_CP016591.1"/>
</dbReference>
<sequence length="262" mass="27869">MTEKHGDFVWYELMTTDVDAAEAFYGPLIGWTYEAGGPAGIDYRAFSAGDTQIGGVLGLTDEMTAGGARPAWVGYVRVDDVPKALTAIRDRGGSVTMEGGEVPGVGPFAMVADPQGAMFYVIDDRSGQPGGAFAKYAPQVGHCAWNELATSDPERAKAFYGQLFGWVKDGEMDMGPMGTYEFLRHGDYGIGAVMPKMPQMPVSSWSFYFRVPDIDAAARAIPANGGTIIQEPIEIPGGEFSLMAIDPQGAAFGLVGARKEAT</sequence>
<dbReference type="InterPro" id="IPR037523">
    <property type="entry name" value="VOC_core"/>
</dbReference>
<dbReference type="AlphaFoldDB" id="A0A1B2ACU0"/>
<dbReference type="InterPro" id="IPR029068">
    <property type="entry name" value="Glyas_Bleomycin-R_OHBP_Dase"/>
</dbReference>
<evidence type="ECO:0000313" key="2">
    <source>
        <dbReference type="EMBL" id="ANY19969.1"/>
    </source>
</evidence>
<dbReference type="PANTHER" id="PTHR33993:SF14">
    <property type="entry name" value="GB|AAF24581.1"/>
    <property type="match status" value="1"/>
</dbReference>
<keyword evidence="3" id="KW-1185">Reference proteome</keyword>
<feature type="domain" description="VOC" evidence="1">
    <location>
        <begin position="139"/>
        <end position="257"/>
    </location>
</feature>
<dbReference type="Proteomes" id="UP000092932">
    <property type="component" value="Chromosome"/>
</dbReference>
<dbReference type="Gene3D" id="3.10.180.10">
    <property type="entry name" value="2,3-Dihydroxybiphenyl 1,2-Dioxygenase, domain 1"/>
    <property type="match status" value="2"/>
</dbReference>
<dbReference type="CDD" id="cd07247">
    <property type="entry name" value="SgaA_N_like"/>
    <property type="match status" value="2"/>
</dbReference>
<evidence type="ECO:0000259" key="1">
    <source>
        <dbReference type="PROSITE" id="PS51819"/>
    </source>
</evidence>
<accession>A0A1B2ACU0</accession>
<dbReference type="OrthoDB" id="9793039at2"/>
<dbReference type="InterPro" id="IPR004360">
    <property type="entry name" value="Glyas_Fos-R_dOase_dom"/>
</dbReference>
<dbReference type="PANTHER" id="PTHR33993">
    <property type="entry name" value="GLYOXALASE-RELATED"/>
    <property type="match status" value="1"/>
</dbReference>
<dbReference type="PROSITE" id="PS51819">
    <property type="entry name" value="VOC"/>
    <property type="match status" value="2"/>
</dbReference>
<evidence type="ECO:0000313" key="3">
    <source>
        <dbReference type="Proteomes" id="UP000092932"/>
    </source>
</evidence>
<dbReference type="STRING" id="692370.A6F68_01453"/>
<feature type="domain" description="VOC" evidence="1">
    <location>
        <begin position="7"/>
        <end position="124"/>
    </location>
</feature>
<dbReference type="EMBL" id="CP016591">
    <property type="protein sequence ID" value="ANY19969.1"/>
    <property type="molecule type" value="Genomic_DNA"/>
</dbReference>
<gene>
    <name evidence="2" type="ORF">A6F68_01453</name>
</gene>
<organism evidence="2 3">
    <name type="scientific">Tsuneonella dongtanensis</name>
    <dbReference type="NCBI Taxonomy" id="692370"/>
    <lineage>
        <taxon>Bacteria</taxon>
        <taxon>Pseudomonadati</taxon>
        <taxon>Pseudomonadota</taxon>
        <taxon>Alphaproteobacteria</taxon>
        <taxon>Sphingomonadales</taxon>
        <taxon>Erythrobacteraceae</taxon>
        <taxon>Tsuneonella</taxon>
    </lineage>
</organism>
<dbReference type="KEGG" id="ado:A6F68_01453"/>
<dbReference type="InterPro" id="IPR052164">
    <property type="entry name" value="Anthracycline_SecMetBiosynth"/>
</dbReference>
<name>A0A1B2ACU0_9SPHN</name>
<proteinExistence type="predicted"/>
<reference evidence="2 3" key="1">
    <citation type="submission" date="2016-07" db="EMBL/GenBank/DDBJ databases">
        <title>Complete genome sequence of Altererythrobacter dongtanensis KCTC 22672, a type strain with esterase isolated from tidal flat.</title>
        <authorList>
            <person name="Cheng H."/>
            <person name="Wu Y.-H."/>
            <person name="Zhou P."/>
            <person name="Huo Y.-Y."/>
            <person name="Wang C.-S."/>
            <person name="Xu X.-W."/>
        </authorList>
    </citation>
    <scope>NUCLEOTIDE SEQUENCE [LARGE SCALE GENOMIC DNA]</scope>
    <source>
        <strain evidence="2 3">KCTC 22672</strain>
    </source>
</reference>